<keyword evidence="1" id="KW-1133">Transmembrane helix</keyword>
<comment type="caution">
    <text evidence="2">The sequence shown here is derived from an EMBL/GenBank/DDBJ whole genome shotgun (WGS) entry which is preliminary data.</text>
</comment>
<accession>A0A2N3KJL6</accession>
<organism evidence="2 3">
    <name type="scientific">Thalassospira marina</name>
    <dbReference type="NCBI Taxonomy" id="2048283"/>
    <lineage>
        <taxon>Bacteria</taxon>
        <taxon>Pseudomonadati</taxon>
        <taxon>Pseudomonadota</taxon>
        <taxon>Alphaproteobacteria</taxon>
        <taxon>Rhodospirillales</taxon>
        <taxon>Thalassospiraceae</taxon>
        <taxon>Thalassospira</taxon>
    </lineage>
</organism>
<reference evidence="2 3" key="1">
    <citation type="submission" date="2017-09" db="EMBL/GenBank/DDBJ databases">
        <title>Biodiversity and function of Thalassospira species in the particle-attached aromatic-hydrocarbon-degrading consortia from the surface seawater of the South China Sea.</title>
        <authorList>
            <person name="Dong C."/>
            <person name="Liu R."/>
            <person name="Shao Z."/>
        </authorList>
    </citation>
    <scope>NUCLEOTIDE SEQUENCE [LARGE SCALE GENOMIC DNA]</scope>
    <source>
        <strain evidence="2 3">CSC1P2</strain>
    </source>
</reference>
<feature type="transmembrane region" description="Helical" evidence="1">
    <location>
        <begin position="66"/>
        <end position="85"/>
    </location>
</feature>
<keyword evidence="1" id="KW-0472">Membrane</keyword>
<dbReference type="Proteomes" id="UP000233597">
    <property type="component" value="Unassembled WGS sequence"/>
</dbReference>
<feature type="transmembrane region" description="Helical" evidence="1">
    <location>
        <begin position="33"/>
        <end position="54"/>
    </location>
</feature>
<evidence type="ECO:0008006" key="4">
    <source>
        <dbReference type="Google" id="ProtNLM"/>
    </source>
</evidence>
<sequence>MAALVRVGRLFLCLRDIGGSVFDKPPHEIETGWLSALKMWGLILTFSLYGRLLYHRYLVSKGYRKFWSWDLLWEVLTAGFCAVMSAGVADYLKLETFTACAVASILGWLGPRGLQVLIADFRNTSKNSKE</sequence>
<name>A0A2N3KJL6_9PROT</name>
<evidence type="ECO:0000256" key="1">
    <source>
        <dbReference type="SAM" id="Phobius"/>
    </source>
</evidence>
<dbReference type="AlphaFoldDB" id="A0A2N3KJL6"/>
<keyword evidence="1" id="KW-0812">Transmembrane</keyword>
<evidence type="ECO:0000313" key="2">
    <source>
        <dbReference type="EMBL" id="PKR50752.1"/>
    </source>
</evidence>
<gene>
    <name evidence="2" type="ORF">COO20_20150</name>
</gene>
<protein>
    <recommendedName>
        <fullName evidence="4">Phage holin family protein</fullName>
    </recommendedName>
</protein>
<dbReference type="EMBL" id="NWTK01000015">
    <property type="protein sequence ID" value="PKR50752.1"/>
    <property type="molecule type" value="Genomic_DNA"/>
</dbReference>
<dbReference type="Pfam" id="PF16083">
    <property type="entry name" value="Phage_holin_3_3"/>
    <property type="match status" value="1"/>
</dbReference>
<dbReference type="InterPro" id="IPR032126">
    <property type="entry name" value="LydA_holin"/>
</dbReference>
<evidence type="ECO:0000313" key="3">
    <source>
        <dbReference type="Proteomes" id="UP000233597"/>
    </source>
</evidence>
<proteinExistence type="predicted"/>